<keyword evidence="11" id="KW-0106">Calcium</keyword>
<dbReference type="Pfam" id="PF13405">
    <property type="entry name" value="EF-hand_6"/>
    <property type="match status" value="1"/>
</dbReference>
<dbReference type="GO" id="GO:0015031">
    <property type="term" value="P:protein transport"/>
    <property type="evidence" value="ECO:0007669"/>
    <property type="project" value="UniProtKB-KW"/>
</dbReference>
<evidence type="ECO:0000256" key="15">
    <source>
        <dbReference type="ARBA" id="ARBA00023288"/>
    </source>
</evidence>
<evidence type="ECO:0000259" key="17">
    <source>
        <dbReference type="PROSITE" id="PS50222"/>
    </source>
</evidence>
<evidence type="ECO:0000256" key="16">
    <source>
        <dbReference type="ARBA" id="ARBA00038164"/>
    </source>
</evidence>
<keyword evidence="8" id="KW-0519">Myristate</keyword>
<dbReference type="PANTHER" id="PTHR46002">
    <property type="entry name" value="EG:114D9.1 PROTEIN-RELATED"/>
    <property type="match status" value="1"/>
</dbReference>
<dbReference type="InterPro" id="IPR051875">
    <property type="entry name" value="Calcineurin_B_homologous"/>
</dbReference>
<keyword evidence="20" id="KW-1185">Reference proteome</keyword>
<keyword evidence="12" id="KW-0653">Protein transport</keyword>
<dbReference type="Proteomes" id="UP000663829">
    <property type="component" value="Unassembled WGS sequence"/>
</dbReference>
<organism evidence="18 20">
    <name type="scientific">Didymodactylos carnosus</name>
    <dbReference type="NCBI Taxonomy" id="1234261"/>
    <lineage>
        <taxon>Eukaryota</taxon>
        <taxon>Metazoa</taxon>
        <taxon>Spiralia</taxon>
        <taxon>Gnathifera</taxon>
        <taxon>Rotifera</taxon>
        <taxon>Eurotatoria</taxon>
        <taxon>Bdelloidea</taxon>
        <taxon>Philodinida</taxon>
        <taxon>Philodinidae</taxon>
        <taxon>Didymodactylos</taxon>
    </lineage>
</organism>
<dbReference type="GO" id="GO:0005509">
    <property type="term" value="F:calcium ion binding"/>
    <property type="evidence" value="ECO:0007669"/>
    <property type="project" value="InterPro"/>
</dbReference>
<keyword evidence="9" id="KW-0479">Metal-binding</keyword>
<dbReference type="AlphaFoldDB" id="A0A813RZY5"/>
<evidence type="ECO:0000256" key="11">
    <source>
        <dbReference type="ARBA" id="ARBA00022837"/>
    </source>
</evidence>
<accession>A0A813RZY5</accession>
<evidence type="ECO:0000256" key="10">
    <source>
        <dbReference type="ARBA" id="ARBA00022737"/>
    </source>
</evidence>
<dbReference type="EMBL" id="CAJOBC010000338">
    <property type="protein sequence ID" value="CAF3573524.1"/>
    <property type="molecule type" value="Genomic_DNA"/>
</dbReference>
<evidence type="ECO:0000256" key="14">
    <source>
        <dbReference type="ARBA" id="ARBA00023242"/>
    </source>
</evidence>
<evidence type="ECO:0000313" key="20">
    <source>
        <dbReference type="Proteomes" id="UP000663829"/>
    </source>
</evidence>
<evidence type="ECO:0000256" key="7">
    <source>
        <dbReference type="ARBA" id="ARBA00022553"/>
    </source>
</evidence>
<evidence type="ECO:0000256" key="6">
    <source>
        <dbReference type="ARBA" id="ARBA00022490"/>
    </source>
</evidence>
<keyword evidence="6" id="KW-0963">Cytoplasm</keyword>
<sequence>MGSNGSGMLSGEDIQNICQDTGFTSKQVRRLYSRFKSLAKPSSDYLTREDLLCVPVVGINPLGERLIDVIINDFGESNKINFKQFAVLLARFGRGKVKISNGYNTKENKLKFLFDIYDRNHDLKIDRNELLEVLKMMVGGNIHG</sequence>
<reference evidence="18" key="1">
    <citation type="submission" date="2021-02" db="EMBL/GenBank/DDBJ databases">
        <authorList>
            <person name="Nowell W R."/>
        </authorList>
    </citation>
    <scope>NUCLEOTIDE SEQUENCE</scope>
</reference>
<evidence type="ECO:0000313" key="18">
    <source>
        <dbReference type="EMBL" id="CAF0789397.1"/>
    </source>
</evidence>
<keyword evidence="13" id="KW-0472">Membrane</keyword>
<dbReference type="EMBL" id="CAJNOQ010000338">
    <property type="protein sequence ID" value="CAF0789397.1"/>
    <property type="molecule type" value="Genomic_DNA"/>
</dbReference>
<evidence type="ECO:0000256" key="4">
    <source>
        <dbReference type="ARBA" id="ARBA00022448"/>
    </source>
</evidence>
<dbReference type="SMART" id="SM00054">
    <property type="entry name" value="EFh"/>
    <property type="match status" value="1"/>
</dbReference>
<dbReference type="InterPro" id="IPR011992">
    <property type="entry name" value="EF-hand-dom_pair"/>
</dbReference>
<comment type="subcellular location">
    <subcellularLocation>
        <location evidence="2">Cell membrane</location>
    </subcellularLocation>
    <subcellularLocation>
        <location evidence="3">Cytoplasm</location>
    </subcellularLocation>
    <subcellularLocation>
        <location evidence="1">Nucleus</location>
    </subcellularLocation>
</comment>
<dbReference type="PROSITE" id="PS50222">
    <property type="entry name" value="EF_HAND_2"/>
    <property type="match status" value="1"/>
</dbReference>
<name>A0A813RZY5_9BILA</name>
<evidence type="ECO:0000256" key="2">
    <source>
        <dbReference type="ARBA" id="ARBA00004236"/>
    </source>
</evidence>
<dbReference type="GO" id="GO:0005886">
    <property type="term" value="C:plasma membrane"/>
    <property type="evidence" value="ECO:0007669"/>
    <property type="project" value="UniProtKB-SubCell"/>
</dbReference>
<protein>
    <recommendedName>
        <fullName evidence="17">EF-hand domain-containing protein</fullName>
    </recommendedName>
</protein>
<keyword evidence="7" id="KW-0597">Phosphoprotein</keyword>
<evidence type="ECO:0000256" key="5">
    <source>
        <dbReference type="ARBA" id="ARBA00022475"/>
    </source>
</evidence>
<proteinExistence type="inferred from homology"/>
<evidence type="ECO:0000256" key="8">
    <source>
        <dbReference type="ARBA" id="ARBA00022707"/>
    </source>
</evidence>
<keyword evidence="15" id="KW-0449">Lipoprotein</keyword>
<keyword evidence="14" id="KW-0539">Nucleus</keyword>
<dbReference type="OrthoDB" id="7225670at2759"/>
<evidence type="ECO:0000256" key="12">
    <source>
        <dbReference type="ARBA" id="ARBA00022927"/>
    </source>
</evidence>
<keyword evidence="4" id="KW-0813">Transport</keyword>
<dbReference type="InterPro" id="IPR002048">
    <property type="entry name" value="EF_hand_dom"/>
</dbReference>
<dbReference type="GO" id="GO:0005634">
    <property type="term" value="C:nucleus"/>
    <property type="evidence" value="ECO:0007669"/>
    <property type="project" value="UniProtKB-SubCell"/>
</dbReference>
<gene>
    <name evidence="18" type="ORF">GPM918_LOCUS2917</name>
    <name evidence="19" type="ORF">SRO942_LOCUS2917</name>
</gene>
<evidence type="ECO:0000256" key="13">
    <source>
        <dbReference type="ARBA" id="ARBA00023136"/>
    </source>
</evidence>
<evidence type="ECO:0000313" key="19">
    <source>
        <dbReference type="EMBL" id="CAF3573524.1"/>
    </source>
</evidence>
<evidence type="ECO:0000256" key="3">
    <source>
        <dbReference type="ARBA" id="ARBA00004496"/>
    </source>
</evidence>
<dbReference type="SUPFAM" id="SSF47473">
    <property type="entry name" value="EF-hand"/>
    <property type="match status" value="1"/>
</dbReference>
<comment type="caution">
    <text evidence="18">The sequence shown here is derived from an EMBL/GenBank/DDBJ whole genome shotgun (WGS) entry which is preliminary data.</text>
</comment>
<comment type="similarity">
    <text evidence="16">Belongs to the calcineurin regulatory subunit family. CHP subfamily.</text>
</comment>
<dbReference type="Proteomes" id="UP000681722">
    <property type="component" value="Unassembled WGS sequence"/>
</dbReference>
<evidence type="ECO:0000256" key="9">
    <source>
        <dbReference type="ARBA" id="ARBA00022723"/>
    </source>
</evidence>
<keyword evidence="10" id="KW-0677">Repeat</keyword>
<keyword evidence="5" id="KW-1003">Cell membrane</keyword>
<evidence type="ECO:0000256" key="1">
    <source>
        <dbReference type="ARBA" id="ARBA00004123"/>
    </source>
</evidence>
<feature type="domain" description="EF-hand" evidence="17">
    <location>
        <begin position="105"/>
        <end position="140"/>
    </location>
</feature>
<dbReference type="Gene3D" id="1.10.238.10">
    <property type="entry name" value="EF-hand"/>
    <property type="match status" value="1"/>
</dbReference>
<dbReference type="GO" id="GO:0005737">
    <property type="term" value="C:cytoplasm"/>
    <property type="evidence" value="ECO:0007669"/>
    <property type="project" value="UniProtKB-SubCell"/>
</dbReference>